<feature type="transmembrane region" description="Helical" evidence="1">
    <location>
        <begin position="175"/>
        <end position="193"/>
    </location>
</feature>
<dbReference type="InterPro" id="IPR010699">
    <property type="entry name" value="DUF1275"/>
</dbReference>
<dbReference type="RefSeq" id="WP_137601286.1">
    <property type="nucleotide sequence ID" value="NZ_BJEB01000005.1"/>
</dbReference>
<sequence>MERNPTIKNYELQEIAMGLTFVGGFMDAYTFIQRGGVMAAGQTGNVIFIMSDLVDGHWGNVFIKLMTMLSFMVGISVTNVMNYKLQPTKLHWRVIPLVLEIIVCIVVGFIPTSASNLLVTPPLAFVMAMQISAFTHIDGRTYNSTFTTGNIRNMVNGFTRGIVANSSDDMSKGVTYTKIVVSFVIGALASALIQKVVAIRSIWIAAVILGLILAYYWFIVRKR</sequence>
<evidence type="ECO:0000313" key="2">
    <source>
        <dbReference type="EMBL" id="QER66442.1"/>
    </source>
</evidence>
<keyword evidence="1" id="KW-1133">Transmembrane helix</keyword>
<dbReference type="PANTHER" id="PTHR37314">
    <property type="entry name" value="SLR0142 PROTEIN"/>
    <property type="match status" value="1"/>
</dbReference>
<proteinExistence type="predicted"/>
<name>A0A5P1WXR5_9LACO</name>
<evidence type="ECO:0000313" key="3">
    <source>
        <dbReference type="Proteomes" id="UP000325295"/>
    </source>
</evidence>
<dbReference type="OrthoDB" id="7057004at2"/>
<dbReference type="Pfam" id="PF06912">
    <property type="entry name" value="DUF1275"/>
    <property type="match status" value="1"/>
</dbReference>
<dbReference type="EMBL" id="CP043939">
    <property type="protein sequence ID" value="QER66442.1"/>
    <property type="molecule type" value="Genomic_DNA"/>
</dbReference>
<protein>
    <submittedName>
        <fullName evidence="2">DUF1275 domain-containing protein</fullName>
    </submittedName>
</protein>
<dbReference type="PANTHER" id="PTHR37314:SF4">
    <property type="entry name" value="UPF0700 TRANSMEMBRANE PROTEIN YOAK"/>
    <property type="match status" value="1"/>
</dbReference>
<feature type="transmembrane region" description="Helical" evidence="1">
    <location>
        <begin position="94"/>
        <end position="111"/>
    </location>
</feature>
<dbReference type="KEGG" id="lnn:F0161_00245"/>
<reference evidence="2 3" key="1">
    <citation type="submission" date="2019-09" db="EMBL/GenBank/DDBJ databases">
        <title>Complete Genome Sequence of Lactobacillus nenjiangensis SH-Y15, isolated from sauerkraut.</title>
        <authorList>
            <person name="Yang H."/>
        </authorList>
    </citation>
    <scope>NUCLEOTIDE SEQUENCE [LARGE SCALE GENOMIC DNA]</scope>
    <source>
        <strain evidence="2 3">SH-Y15</strain>
    </source>
</reference>
<evidence type="ECO:0000256" key="1">
    <source>
        <dbReference type="SAM" id="Phobius"/>
    </source>
</evidence>
<dbReference type="Proteomes" id="UP000325295">
    <property type="component" value="Chromosome"/>
</dbReference>
<feature type="transmembrane region" description="Helical" evidence="1">
    <location>
        <begin position="199"/>
        <end position="218"/>
    </location>
</feature>
<dbReference type="AlphaFoldDB" id="A0A5P1WXR5"/>
<organism evidence="2 3">
    <name type="scientific">Paucilactobacillus nenjiangensis</name>
    <dbReference type="NCBI Taxonomy" id="1296540"/>
    <lineage>
        <taxon>Bacteria</taxon>
        <taxon>Bacillati</taxon>
        <taxon>Bacillota</taxon>
        <taxon>Bacilli</taxon>
        <taxon>Lactobacillales</taxon>
        <taxon>Lactobacillaceae</taxon>
        <taxon>Paucilactobacillus</taxon>
    </lineage>
</organism>
<keyword evidence="3" id="KW-1185">Reference proteome</keyword>
<keyword evidence="1" id="KW-0472">Membrane</keyword>
<feature type="transmembrane region" description="Helical" evidence="1">
    <location>
        <begin position="12"/>
        <end position="32"/>
    </location>
</feature>
<gene>
    <name evidence="2" type="ORF">F0161_00245</name>
</gene>
<feature type="transmembrane region" description="Helical" evidence="1">
    <location>
        <begin position="61"/>
        <end position="82"/>
    </location>
</feature>
<accession>A0A5P1WXR5</accession>
<keyword evidence="1" id="KW-0812">Transmembrane</keyword>